<feature type="compositionally biased region" description="Basic and acidic residues" evidence="1">
    <location>
        <begin position="41"/>
        <end position="58"/>
    </location>
</feature>
<organism evidence="2 3">
    <name type="scientific">Buddleja alternifolia</name>
    <dbReference type="NCBI Taxonomy" id="168488"/>
    <lineage>
        <taxon>Eukaryota</taxon>
        <taxon>Viridiplantae</taxon>
        <taxon>Streptophyta</taxon>
        <taxon>Embryophyta</taxon>
        <taxon>Tracheophyta</taxon>
        <taxon>Spermatophyta</taxon>
        <taxon>Magnoliopsida</taxon>
        <taxon>eudicotyledons</taxon>
        <taxon>Gunneridae</taxon>
        <taxon>Pentapetalae</taxon>
        <taxon>asterids</taxon>
        <taxon>lamiids</taxon>
        <taxon>Lamiales</taxon>
        <taxon>Scrophulariaceae</taxon>
        <taxon>Buddlejeae</taxon>
        <taxon>Buddleja</taxon>
    </lineage>
</organism>
<keyword evidence="3" id="KW-1185">Reference proteome</keyword>
<protein>
    <recommendedName>
        <fullName evidence="4">S1 motif domain-containing protein</fullName>
    </recommendedName>
</protein>
<feature type="region of interest" description="Disordered" evidence="1">
    <location>
        <begin position="299"/>
        <end position="332"/>
    </location>
</feature>
<gene>
    <name evidence="2" type="ORF">BUALT_BualtUnG0002100</name>
</gene>
<dbReference type="GO" id="GO:0003723">
    <property type="term" value="F:RNA binding"/>
    <property type="evidence" value="ECO:0007669"/>
    <property type="project" value="TreeGrafter"/>
</dbReference>
<feature type="region of interest" description="Disordered" evidence="1">
    <location>
        <begin position="108"/>
        <end position="151"/>
    </location>
</feature>
<dbReference type="AlphaFoldDB" id="A0AAV6W1C2"/>
<name>A0AAV6W1C2_9LAMI</name>
<feature type="region of interest" description="Disordered" evidence="1">
    <location>
        <begin position="40"/>
        <end position="73"/>
    </location>
</feature>
<evidence type="ECO:0008006" key="4">
    <source>
        <dbReference type="Google" id="ProtNLM"/>
    </source>
</evidence>
<dbReference type="PANTHER" id="PTHR15838:SF3">
    <property type="entry name" value="PROTEIN PIGMENT DEFECTIVE 338, CHLOROPLASTIC"/>
    <property type="match status" value="1"/>
</dbReference>
<evidence type="ECO:0000313" key="2">
    <source>
        <dbReference type="EMBL" id="KAG8363123.1"/>
    </source>
</evidence>
<proteinExistence type="predicted"/>
<dbReference type="PANTHER" id="PTHR15838">
    <property type="entry name" value="NUCLEOLAR PROTEIN OF 40 KDA"/>
    <property type="match status" value="1"/>
</dbReference>
<dbReference type="EMBL" id="WHWC01000041">
    <property type="protein sequence ID" value="KAG8363123.1"/>
    <property type="molecule type" value="Genomic_DNA"/>
</dbReference>
<feature type="compositionally biased region" description="Basic and acidic residues" evidence="1">
    <location>
        <begin position="218"/>
        <end position="227"/>
    </location>
</feature>
<feature type="region of interest" description="Disordered" evidence="1">
    <location>
        <begin position="1"/>
        <end position="22"/>
    </location>
</feature>
<comment type="caution">
    <text evidence="2">The sequence shown here is derived from an EMBL/GenBank/DDBJ whole genome shotgun (WGS) entry which is preliminary data.</text>
</comment>
<evidence type="ECO:0000313" key="3">
    <source>
        <dbReference type="Proteomes" id="UP000826271"/>
    </source>
</evidence>
<accession>A0AAV6W1C2</accession>
<feature type="compositionally biased region" description="Polar residues" evidence="1">
    <location>
        <begin position="228"/>
        <end position="247"/>
    </location>
</feature>
<dbReference type="Proteomes" id="UP000826271">
    <property type="component" value="Unassembled WGS sequence"/>
</dbReference>
<feature type="compositionally biased region" description="Polar residues" evidence="1">
    <location>
        <begin position="323"/>
        <end position="332"/>
    </location>
</feature>
<feature type="compositionally biased region" description="Polar residues" evidence="1">
    <location>
        <begin position="126"/>
        <end position="149"/>
    </location>
</feature>
<feature type="region of interest" description="Disordered" evidence="1">
    <location>
        <begin position="218"/>
        <end position="252"/>
    </location>
</feature>
<sequence>MEILNVVEEEKEKDLPWPNPNVPTEAWQKYSEPYMRALVVKGKDQGHESQGHTDKADHGPSVQQSSESTYGPWMMAPSRQRRQLRALGYGDGIQKQQASDHVIFTVTNRNKQGKEENNQGRHLGKNLNQRNSNSKAGNTAKSKESNGGSRFTVLINEDEVGVGAKRIQNKGKAKLGSSSGAKYKAKTNAFNKNIEGTEEENSHASLRKDLVSFPVVDRGPDGSHNMEENPQTLEGSLRGQKSNQGTHSEGWDYGTDIQECSDSDAEMTVDTVYDNLEDFISPRDGPMFHYALEMESFEELSDTPSSKMPENVESEELELHNKPSPNQANNGSVTEIEEIEQKKPNKDEVLEPFYKFFRPFEEENDSQGNVNQTSIGEEREKVSVEYYELKLGDLVVGVVVSGNDNKLDVNVGADLLGTMLTKEVLPLYDKEMDYLLCDLEKDAEEFLVRWEL</sequence>
<dbReference type="GO" id="GO:0043489">
    <property type="term" value="P:RNA stabilization"/>
    <property type="evidence" value="ECO:0007669"/>
    <property type="project" value="TreeGrafter"/>
</dbReference>
<reference evidence="2" key="1">
    <citation type="submission" date="2019-10" db="EMBL/GenBank/DDBJ databases">
        <authorList>
            <person name="Zhang R."/>
            <person name="Pan Y."/>
            <person name="Wang J."/>
            <person name="Ma R."/>
            <person name="Yu S."/>
        </authorList>
    </citation>
    <scope>NUCLEOTIDE SEQUENCE</scope>
    <source>
        <strain evidence="2">LA-IB0</strain>
        <tissue evidence="2">Leaf</tissue>
    </source>
</reference>
<evidence type="ECO:0000256" key="1">
    <source>
        <dbReference type="SAM" id="MobiDB-lite"/>
    </source>
</evidence>